<gene>
    <name evidence="1" type="ORF">BG015_005140</name>
</gene>
<evidence type="ECO:0000313" key="2">
    <source>
        <dbReference type="Proteomes" id="UP000748756"/>
    </source>
</evidence>
<evidence type="ECO:0000313" key="1">
    <source>
        <dbReference type="EMBL" id="KAF9124208.1"/>
    </source>
</evidence>
<reference evidence="1" key="1">
    <citation type="journal article" date="2020" name="Fungal Divers.">
        <title>Resolving the Mortierellaceae phylogeny through synthesis of multi-gene phylogenetics and phylogenomics.</title>
        <authorList>
            <person name="Vandepol N."/>
            <person name="Liber J."/>
            <person name="Desiro A."/>
            <person name="Na H."/>
            <person name="Kennedy M."/>
            <person name="Barry K."/>
            <person name="Grigoriev I.V."/>
            <person name="Miller A.N."/>
            <person name="O'Donnell K."/>
            <person name="Stajich J.E."/>
            <person name="Bonito G."/>
        </authorList>
    </citation>
    <scope>NUCLEOTIDE SEQUENCE</scope>
    <source>
        <strain evidence="1">NRRL 6426</strain>
    </source>
</reference>
<protein>
    <submittedName>
        <fullName evidence="1">Uncharacterized protein</fullName>
    </submittedName>
</protein>
<name>A0A9P5R7X5_9FUNG</name>
<comment type="caution">
    <text evidence="1">The sequence shown here is derived from an EMBL/GenBank/DDBJ whole genome shotgun (WGS) entry which is preliminary data.</text>
</comment>
<organism evidence="1 2">
    <name type="scientific">Linnemannia schmuckeri</name>
    <dbReference type="NCBI Taxonomy" id="64567"/>
    <lineage>
        <taxon>Eukaryota</taxon>
        <taxon>Fungi</taxon>
        <taxon>Fungi incertae sedis</taxon>
        <taxon>Mucoromycota</taxon>
        <taxon>Mortierellomycotina</taxon>
        <taxon>Mortierellomycetes</taxon>
        <taxon>Mortierellales</taxon>
        <taxon>Mortierellaceae</taxon>
        <taxon>Linnemannia</taxon>
    </lineage>
</organism>
<keyword evidence="2" id="KW-1185">Reference proteome</keyword>
<feature type="non-terminal residue" evidence="1">
    <location>
        <position position="1"/>
    </location>
</feature>
<feature type="non-terminal residue" evidence="1">
    <location>
        <position position="101"/>
    </location>
</feature>
<accession>A0A9P5R7X5</accession>
<dbReference type="AlphaFoldDB" id="A0A9P5R7X5"/>
<proteinExistence type="predicted"/>
<dbReference type="Proteomes" id="UP000748756">
    <property type="component" value="Unassembled WGS sequence"/>
</dbReference>
<dbReference type="EMBL" id="JAAAUQ010002385">
    <property type="protein sequence ID" value="KAF9124208.1"/>
    <property type="molecule type" value="Genomic_DNA"/>
</dbReference>
<sequence length="101" mass="10998">FMEWDDGEPEATRGLVKVAVVASATASTGLPRDQRVARLIRDMRSALAIPTGLPSADDTIDVAELQLSALDLILPFRGPQSKTLSFPGRNPRYSARFTLRS</sequence>